<proteinExistence type="predicted"/>
<sequence length="41" mass="4640">MKSRKNRDQLIFFLYSASILAVALLQSHLTQTTSSNNGKTR</sequence>
<evidence type="ECO:0000313" key="1">
    <source>
        <dbReference type="EMBL" id="SIP88014.1"/>
    </source>
</evidence>
<name>A0A1N6N7E7_9BACI</name>
<protein>
    <submittedName>
        <fullName evidence="1">Uncharacterized protein</fullName>
    </submittedName>
</protein>
<evidence type="ECO:0000313" key="2">
    <source>
        <dbReference type="Proteomes" id="UP000186385"/>
    </source>
</evidence>
<gene>
    <name evidence="1" type="ORF">SAMN05443094_10133</name>
</gene>
<dbReference type="EMBL" id="FTLX01000001">
    <property type="protein sequence ID" value="SIP88014.1"/>
    <property type="molecule type" value="Genomic_DNA"/>
</dbReference>
<dbReference type="Proteomes" id="UP000186385">
    <property type="component" value="Unassembled WGS sequence"/>
</dbReference>
<dbReference type="AlphaFoldDB" id="A0A1N6N7E7"/>
<accession>A0A1N6N7E7</accession>
<reference evidence="1 2" key="1">
    <citation type="submission" date="2017-01" db="EMBL/GenBank/DDBJ databases">
        <authorList>
            <person name="Mah S.A."/>
            <person name="Swanson W.J."/>
            <person name="Moy G.W."/>
            <person name="Vacquier V.D."/>
        </authorList>
    </citation>
    <scope>NUCLEOTIDE SEQUENCE [LARGE SCALE GENOMIC DNA]</scope>
    <source>
        <strain evidence="1 2">NIO-1016</strain>
    </source>
</reference>
<organism evidence="1 2">
    <name type="scientific">Domibacillus enclensis</name>
    <dbReference type="NCBI Taxonomy" id="1017273"/>
    <lineage>
        <taxon>Bacteria</taxon>
        <taxon>Bacillati</taxon>
        <taxon>Bacillota</taxon>
        <taxon>Bacilli</taxon>
        <taxon>Bacillales</taxon>
        <taxon>Bacillaceae</taxon>
        <taxon>Domibacillus</taxon>
    </lineage>
</organism>